<dbReference type="Pfam" id="PF00510">
    <property type="entry name" value="COX3"/>
    <property type="match status" value="1"/>
</dbReference>
<dbReference type="InterPro" id="IPR024791">
    <property type="entry name" value="Cyt_c/ubiquinol_Oxase_su3"/>
</dbReference>
<proteinExistence type="inferred from homology"/>
<dbReference type="PANTHER" id="PTHR11403:SF6">
    <property type="entry name" value="NITRIC OXIDE REDUCTASE SUBUNIT E"/>
    <property type="match status" value="1"/>
</dbReference>
<organism evidence="10">
    <name type="scientific">Pseudarthrobacter sulfonivorans</name>
    <dbReference type="NCBI Taxonomy" id="121292"/>
    <lineage>
        <taxon>Bacteria</taxon>
        <taxon>Bacillati</taxon>
        <taxon>Actinomycetota</taxon>
        <taxon>Actinomycetes</taxon>
        <taxon>Micrococcales</taxon>
        <taxon>Micrococcaceae</taxon>
        <taxon>Pseudarthrobacter</taxon>
    </lineage>
</organism>
<accession>A0A0U3QUD5</accession>
<keyword evidence="4 8" id="KW-1133">Transmembrane helix</keyword>
<feature type="domain" description="Heme-copper oxidase subunit III family profile" evidence="9">
    <location>
        <begin position="19"/>
        <end position="195"/>
    </location>
</feature>
<feature type="transmembrane region" description="Helical" evidence="8">
    <location>
        <begin position="89"/>
        <end position="110"/>
    </location>
</feature>
<evidence type="ECO:0000256" key="7">
    <source>
        <dbReference type="RuleBase" id="RU003376"/>
    </source>
</evidence>
<dbReference type="STRING" id="121292.AU252_17335"/>
<dbReference type="AlphaFoldDB" id="A0A0U3QUD5"/>
<keyword evidence="3 7" id="KW-0812">Transmembrane</keyword>
<dbReference type="Gene3D" id="1.20.120.80">
    <property type="entry name" value="Cytochrome c oxidase, subunit III, four-helix bundle"/>
    <property type="match status" value="1"/>
</dbReference>
<dbReference type="KEGG" id="psul:AU252_17335"/>
<evidence type="ECO:0000256" key="8">
    <source>
        <dbReference type="SAM" id="Phobius"/>
    </source>
</evidence>
<evidence type="ECO:0000313" key="11">
    <source>
        <dbReference type="Proteomes" id="UP000065151"/>
    </source>
</evidence>
<dbReference type="InterPro" id="IPR013833">
    <property type="entry name" value="Cyt_c_oxidase_su3_a-hlx"/>
</dbReference>
<feature type="transmembrane region" description="Helical" evidence="8">
    <location>
        <begin position="130"/>
        <end position="153"/>
    </location>
</feature>
<dbReference type="SUPFAM" id="SSF81452">
    <property type="entry name" value="Cytochrome c oxidase subunit III-like"/>
    <property type="match status" value="1"/>
</dbReference>
<feature type="transmembrane region" description="Helical" evidence="8">
    <location>
        <begin position="60"/>
        <end position="82"/>
    </location>
</feature>
<dbReference type="GO" id="GO:0004129">
    <property type="term" value="F:cytochrome-c oxidase activity"/>
    <property type="evidence" value="ECO:0007669"/>
    <property type="project" value="InterPro"/>
</dbReference>
<evidence type="ECO:0000259" key="9">
    <source>
        <dbReference type="PROSITE" id="PS50253"/>
    </source>
</evidence>
<evidence type="ECO:0000256" key="3">
    <source>
        <dbReference type="ARBA" id="ARBA00022692"/>
    </source>
</evidence>
<protein>
    <recommendedName>
        <fullName evidence="6">Cytochrome aa3 subunit 3</fullName>
    </recommendedName>
</protein>
<feature type="transmembrane region" description="Helical" evidence="8">
    <location>
        <begin position="20"/>
        <end position="40"/>
    </location>
</feature>
<dbReference type="EMBL" id="CP013747">
    <property type="protein sequence ID" value="ALV44036.1"/>
    <property type="molecule type" value="Genomic_DNA"/>
</dbReference>
<evidence type="ECO:0000256" key="4">
    <source>
        <dbReference type="ARBA" id="ARBA00022989"/>
    </source>
</evidence>
<comment type="similarity">
    <text evidence="2 7">Belongs to the cytochrome c oxidase subunit 3 family.</text>
</comment>
<evidence type="ECO:0000256" key="2">
    <source>
        <dbReference type="ARBA" id="ARBA00010581"/>
    </source>
</evidence>
<evidence type="ECO:0000256" key="1">
    <source>
        <dbReference type="ARBA" id="ARBA00004141"/>
    </source>
</evidence>
<dbReference type="InterPro" id="IPR035973">
    <property type="entry name" value="Cyt_c_oxidase_su3-like_sf"/>
</dbReference>
<dbReference type="PANTHER" id="PTHR11403">
    <property type="entry name" value="CYTOCHROME C OXIDASE SUBUNIT III"/>
    <property type="match status" value="1"/>
</dbReference>
<sequence length="195" mass="21074">MTTVSQPVAEGRQIPGESGVWVFFFGDMVIFLIFFVAYLVHRAGAPELFAQSSQELGLAMGVANTLVLLSSSLLVVLGLGAVRREGRSVAVGAFRGAMACGVLFVVLKAFEYTHIASGTTGLDLNAFFSWYFVLTGVHLVHVLIGLGVLGLMVSRARQSGDGAEKRMMVIESGACFWHLVDLLWMLIFPLLYLVA</sequence>
<feature type="transmembrane region" description="Helical" evidence="8">
    <location>
        <begin position="174"/>
        <end position="194"/>
    </location>
</feature>
<evidence type="ECO:0000256" key="5">
    <source>
        <dbReference type="ARBA" id="ARBA00023136"/>
    </source>
</evidence>
<gene>
    <name evidence="10" type="ORF">AU252_17335</name>
</gene>
<keyword evidence="5 8" id="KW-0472">Membrane</keyword>
<evidence type="ECO:0000256" key="6">
    <source>
        <dbReference type="ARBA" id="ARBA00031400"/>
    </source>
</evidence>
<dbReference type="PROSITE" id="PS50253">
    <property type="entry name" value="COX3"/>
    <property type="match status" value="1"/>
</dbReference>
<name>A0A0U3QUD5_9MICC</name>
<dbReference type="GO" id="GO:0019646">
    <property type="term" value="P:aerobic electron transport chain"/>
    <property type="evidence" value="ECO:0007669"/>
    <property type="project" value="InterPro"/>
</dbReference>
<dbReference type="Proteomes" id="UP000065151">
    <property type="component" value="Chromosome"/>
</dbReference>
<evidence type="ECO:0000313" key="10">
    <source>
        <dbReference type="EMBL" id="ALV44036.1"/>
    </source>
</evidence>
<comment type="subcellular location">
    <subcellularLocation>
        <location evidence="7">Cell membrane</location>
        <topology evidence="7">Multi-pass membrane protein</topology>
    </subcellularLocation>
    <subcellularLocation>
        <location evidence="1">Membrane</location>
        <topology evidence="1">Multi-pass membrane protein</topology>
    </subcellularLocation>
</comment>
<dbReference type="GO" id="GO:0005886">
    <property type="term" value="C:plasma membrane"/>
    <property type="evidence" value="ECO:0007669"/>
    <property type="project" value="UniProtKB-SubCell"/>
</dbReference>
<reference evidence="10 11" key="1">
    <citation type="submission" date="2015-12" db="EMBL/GenBank/DDBJ databases">
        <authorList>
            <person name="Shamseldin A."/>
            <person name="Moawad H."/>
            <person name="Abd El-Rahim W.M."/>
            <person name="Sadowsky M.J."/>
        </authorList>
    </citation>
    <scope>NUCLEOTIDE SEQUENCE [LARGE SCALE GENOMIC DNA]</scope>
    <source>
        <strain evidence="10 11">Ar51</strain>
    </source>
</reference>
<dbReference type="InterPro" id="IPR000298">
    <property type="entry name" value="Cyt_c_oxidase-like_su3"/>
</dbReference>